<evidence type="ECO:0000256" key="7">
    <source>
        <dbReference type="ARBA" id="ARBA00022771"/>
    </source>
</evidence>
<comment type="catalytic activity">
    <reaction evidence="1">
        <text>S-ubiquitinyl-[E2 ubiquitin-conjugating enzyme]-L-cysteine + [acceptor protein]-L-lysine = [E2 ubiquitin-conjugating enzyme]-L-cysteine + N(6)-ubiquitinyl-[acceptor protein]-L-lysine.</text>
        <dbReference type="EC" id="2.3.2.27"/>
    </reaction>
</comment>
<comment type="subcellular location">
    <subcellularLocation>
        <location evidence="2">Membrane</location>
        <topology evidence="2">Multi-pass membrane protein</topology>
    </subcellularLocation>
</comment>
<feature type="transmembrane region" description="Helical" evidence="12">
    <location>
        <begin position="86"/>
        <end position="108"/>
    </location>
</feature>
<dbReference type="EC" id="2.3.2.27" evidence="3"/>
<reference evidence="13 14" key="1">
    <citation type="submission" date="2020-08" db="EMBL/GenBank/DDBJ databases">
        <title>Plant Genome Project.</title>
        <authorList>
            <person name="Zhang R.-G."/>
        </authorList>
    </citation>
    <scope>NUCLEOTIDE SEQUENCE [LARGE SCALE GENOMIC DNA]</scope>
    <source>
        <tissue evidence="13">Rhizome</tissue>
    </source>
</reference>
<protein>
    <recommendedName>
        <fullName evidence="3">RING-type E3 ubiquitin transferase</fullName>
        <ecNumber evidence="3">2.3.2.27</ecNumber>
    </recommendedName>
</protein>
<evidence type="ECO:0000256" key="5">
    <source>
        <dbReference type="ARBA" id="ARBA00022692"/>
    </source>
</evidence>
<evidence type="ECO:0000256" key="1">
    <source>
        <dbReference type="ARBA" id="ARBA00000900"/>
    </source>
</evidence>
<dbReference type="GO" id="GO:0008270">
    <property type="term" value="F:zinc ion binding"/>
    <property type="evidence" value="ECO:0007669"/>
    <property type="project" value="UniProtKB-KW"/>
</dbReference>
<dbReference type="GO" id="GO:0061630">
    <property type="term" value="F:ubiquitin protein ligase activity"/>
    <property type="evidence" value="ECO:0007669"/>
    <property type="project" value="UniProtKB-EC"/>
</dbReference>
<evidence type="ECO:0000256" key="8">
    <source>
        <dbReference type="ARBA" id="ARBA00022786"/>
    </source>
</evidence>
<evidence type="ECO:0000313" key="13">
    <source>
        <dbReference type="EMBL" id="KAG6533957.1"/>
    </source>
</evidence>
<feature type="transmembrane region" description="Helical" evidence="12">
    <location>
        <begin position="152"/>
        <end position="170"/>
    </location>
</feature>
<evidence type="ECO:0000256" key="4">
    <source>
        <dbReference type="ARBA" id="ARBA00022679"/>
    </source>
</evidence>
<evidence type="ECO:0000256" key="12">
    <source>
        <dbReference type="SAM" id="Phobius"/>
    </source>
</evidence>
<dbReference type="PANTHER" id="PTHR45977">
    <property type="entry name" value="TARGET OF ERK KINASE MPK-1"/>
    <property type="match status" value="1"/>
</dbReference>
<keyword evidence="14" id="KW-1185">Reference proteome</keyword>
<keyword evidence="4" id="KW-0808">Transferase</keyword>
<evidence type="ECO:0000256" key="3">
    <source>
        <dbReference type="ARBA" id="ARBA00012483"/>
    </source>
</evidence>
<dbReference type="AlphaFoldDB" id="A0A8J5HXR5"/>
<feature type="transmembrane region" description="Helical" evidence="12">
    <location>
        <begin position="176"/>
        <end position="195"/>
    </location>
</feature>
<evidence type="ECO:0000256" key="9">
    <source>
        <dbReference type="ARBA" id="ARBA00022833"/>
    </source>
</evidence>
<dbReference type="GO" id="GO:0016567">
    <property type="term" value="P:protein ubiquitination"/>
    <property type="evidence" value="ECO:0007669"/>
    <property type="project" value="TreeGrafter"/>
</dbReference>
<name>A0A8J5HXR5_ZINOF</name>
<keyword evidence="10 12" id="KW-1133">Transmembrane helix</keyword>
<dbReference type="GO" id="GO:0006511">
    <property type="term" value="P:ubiquitin-dependent protein catabolic process"/>
    <property type="evidence" value="ECO:0007669"/>
    <property type="project" value="TreeGrafter"/>
</dbReference>
<dbReference type="GO" id="GO:0000325">
    <property type="term" value="C:plant-type vacuole"/>
    <property type="evidence" value="ECO:0007669"/>
    <property type="project" value="TreeGrafter"/>
</dbReference>
<feature type="transmembrane region" description="Helical" evidence="12">
    <location>
        <begin position="287"/>
        <end position="313"/>
    </location>
</feature>
<keyword evidence="5 12" id="KW-0812">Transmembrane</keyword>
<evidence type="ECO:0000256" key="11">
    <source>
        <dbReference type="ARBA" id="ARBA00023136"/>
    </source>
</evidence>
<evidence type="ECO:0000256" key="2">
    <source>
        <dbReference type="ARBA" id="ARBA00004141"/>
    </source>
</evidence>
<keyword evidence="6" id="KW-0479">Metal-binding</keyword>
<dbReference type="GO" id="GO:0016020">
    <property type="term" value="C:membrane"/>
    <property type="evidence" value="ECO:0007669"/>
    <property type="project" value="UniProtKB-SubCell"/>
</dbReference>
<evidence type="ECO:0000313" key="14">
    <source>
        <dbReference type="Proteomes" id="UP000734854"/>
    </source>
</evidence>
<dbReference type="EMBL" id="JACMSC010000002">
    <property type="protein sequence ID" value="KAG6533957.1"/>
    <property type="molecule type" value="Genomic_DNA"/>
</dbReference>
<dbReference type="Proteomes" id="UP000734854">
    <property type="component" value="Unassembled WGS sequence"/>
</dbReference>
<dbReference type="PANTHER" id="PTHR45977:SF19">
    <property type="entry name" value="RING-TYPE DOMAIN-CONTAINING PROTEIN"/>
    <property type="match status" value="1"/>
</dbReference>
<accession>A0A8J5HXR5</accession>
<keyword evidence="9" id="KW-0862">Zinc</keyword>
<keyword evidence="7" id="KW-0863">Zinc-finger</keyword>
<gene>
    <name evidence="13" type="ORF">ZIOFF_007836</name>
</gene>
<comment type="caution">
    <text evidence="13">The sequence shown here is derived from an EMBL/GenBank/DDBJ whole genome shotgun (WGS) entry which is preliminary data.</text>
</comment>
<sequence>MEDFFWLGRGGGGGANGGVIFRSTSSLHLQRRPRGGGRVSWNFPSFLVRATAGRFVASPMLADATPDTDARQIADPPYNWGYSKPVVVLDVAWNSLFVLVSAAVLLWASRERPETPIRAWVLGYAVQCLLHVGFVCCEAVKKLESLNAIMSLFWWMLGFYWIVVGGQALLQDAPRLYWLTVVFLAFDMFFAVFCVMLACAVGIALCCCLPCLIAFVHAIVGQEGASDTNLSNLPRFRYCQNNQLHKLGQENENEISITIAEEDSSLMDLCLPPEDSVYLITQTFSSIFYYSLCFVPLLVFFPVTLNAAFASLITKMAWSYTHFPATITSIQIALLNGSRLVPHAPSASSIYSEDHDEHLLRDSNC</sequence>
<feature type="transmembrane region" description="Helical" evidence="12">
    <location>
        <begin position="202"/>
        <end position="220"/>
    </location>
</feature>
<keyword evidence="8" id="KW-0833">Ubl conjugation pathway</keyword>
<organism evidence="13 14">
    <name type="scientific">Zingiber officinale</name>
    <name type="common">Ginger</name>
    <name type="synonym">Amomum zingiber</name>
    <dbReference type="NCBI Taxonomy" id="94328"/>
    <lineage>
        <taxon>Eukaryota</taxon>
        <taxon>Viridiplantae</taxon>
        <taxon>Streptophyta</taxon>
        <taxon>Embryophyta</taxon>
        <taxon>Tracheophyta</taxon>
        <taxon>Spermatophyta</taxon>
        <taxon>Magnoliopsida</taxon>
        <taxon>Liliopsida</taxon>
        <taxon>Zingiberales</taxon>
        <taxon>Zingiberaceae</taxon>
        <taxon>Zingiber</taxon>
    </lineage>
</organism>
<evidence type="ECO:0000256" key="10">
    <source>
        <dbReference type="ARBA" id="ARBA00022989"/>
    </source>
</evidence>
<proteinExistence type="predicted"/>
<keyword evidence="11 12" id="KW-0472">Membrane</keyword>
<evidence type="ECO:0000256" key="6">
    <source>
        <dbReference type="ARBA" id="ARBA00022723"/>
    </source>
</evidence>